<dbReference type="AlphaFoldDB" id="A0AAV4F5M8"/>
<gene>
    <name evidence="1" type="ORF">ElyMa_003722800</name>
</gene>
<name>A0AAV4F5M8_9GAST</name>
<keyword evidence="2" id="KW-1185">Reference proteome</keyword>
<evidence type="ECO:0000313" key="1">
    <source>
        <dbReference type="EMBL" id="GFR68096.1"/>
    </source>
</evidence>
<accession>A0AAV4F5M8</accession>
<organism evidence="1 2">
    <name type="scientific">Elysia marginata</name>
    <dbReference type="NCBI Taxonomy" id="1093978"/>
    <lineage>
        <taxon>Eukaryota</taxon>
        <taxon>Metazoa</taxon>
        <taxon>Spiralia</taxon>
        <taxon>Lophotrochozoa</taxon>
        <taxon>Mollusca</taxon>
        <taxon>Gastropoda</taxon>
        <taxon>Heterobranchia</taxon>
        <taxon>Euthyneura</taxon>
        <taxon>Panpulmonata</taxon>
        <taxon>Sacoglossa</taxon>
        <taxon>Placobranchoidea</taxon>
        <taxon>Plakobranchidae</taxon>
        <taxon>Elysia</taxon>
    </lineage>
</organism>
<dbReference type="EMBL" id="BMAT01007633">
    <property type="protein sequence ID" value="GFR68096.1"/>
    <property type="molecule type" value="Genomic_DNA"/>
</dbReference>
<dbReference type="Proteomes" id="UP000762676">
    <property type="component" value="Unassembled WGS sequence"/>
</dbReference>
<reference evidence="1 2" key="1">
    <citation type="journal article" date="2021" name="Elife">
        <title>Chloroplast acquisition without the gene transfer in kleptoplastic sea slugs, Plakobranchus ocellatus.</title>
        <authorList>
            <person name="Maeda T."/>
            <person name="Takahashi S."/>
            <person name="Yoshida T."/>
            <person name="Shimamura S."/>
            <person name="Takaki Y."/>
            <person name="Nagai Y."/>
            <person name="Toyoda A."/>
            <person name="Suzuki Y."/>
            <person name="Arimoto A."/>
            <person name="Ishii H."/>
            <person name="Satoh N."/>
            <person name="Nishiyama T."/>
            <person name="Hasebe M."/>
            <person name="Maruyama T."/>
            <person name="Minagawa J."/>
            <person name="Obokata J."/>
            <person name="Shigenobu S."/>
        </authorList>
    </citation>
    <scope>NUCLEOTIDE SEQUENCE [LARGE SCALE GENOMIC DNA]</scope>
</reference>
<comment type="caution">
    <text evidence="1">The sequence shown here is derived from an EMBL/GenBank/DDBJ whole genome shotgun (WGS) entry which is preliminary data.</text>
</comment>
<protein>
    <submittedName>
        <fullName evidence="1">Uncharacterized protein</fullName>
    </submittedName>
</protein>
<sequence length="89" mass="9896">MGPTASSTINQERNDCRNTCTSFWSNTSSTSAVSKGQVTRSCQPIGTTGWVVVVLTPRSVQDWSVSRSLLSCDDERQMKSFYEVFFICT</sequence>
<proteinExistence type="predicted"/>
<evidence type="ECO:0000313" key="2">
    <source>
        <dbReference type="Proteomes" id="UP000762676"/>
    </source>
</evidence>